<dbReference type="Gene3D" id="1.10.443.10">
    <property type="entry name" value="Intergrase catalytic core"/>
    <property type="match status" value="1"/>
</dbReference>
<dbReference type="HOGENOM" id="CLU_027562_17_1_9"/>
<dbReference type="PROSITE" id="PS51898">
    <property type="entry name" value="TYR_RECOMBINASE"/>
    <property type="match status" value="1"/>
</dbReference>
<dbReference type="GO" id="GO:0003677">
    <property type="term" value="F:DNA binding"/>
    <property type="evidence" value="ECO:0007669"/>
    <property type="project" value="UniProtKB-UniRule"/>
</dbReference>
<evidence type="ECO:0000313" key="9">
    <source>
        <dbReference type="EMBL" id="EEG87865.1"/>
    </source>
</evidence>
<dbReference type="GeneID" id="92826319"/>
<comment type="caution">
    <text evidence="9">The sequence shown here is derived from an EMBL/GenBank/DDBJ whole genome shotgun (WGS) entry which is preliminary data.</text>
</comment>
<evidence type="ECO:0000256" key="5">
    <source>
        <dbReference type="ARBA" id="ARBA00023172"/>
    </source>
</evidence>
<keyword evidence="4 6" id="KW-0238">DNA-binding</keyword>
<dbReference type="InterPro" id="IPR011010">
    <property type="entry name" value="DNA_brk_join_enz"/>
</dbReference>
<reference evidence="9 10" key="1">
    <citation type="submission" date="2009-02" db="EMBL/GenBank/DDBJ databases">
        <authorList>
            <person name="Fulton L."/>
            <person name="Clifton S."/>
            <person name="Fulton B."/>
            <person name="Xu J."/>
            <person name="Minx P."/>
            <person name="Pepin K.H."/>
            <person name="Johnson M."/>
            <person name="Bhonagiri V."/>
            <person name="Nash W.E."/>
            <person name="Mardis E.R."/>
            <person name="Wilson R.K."/>
        </authorList>
    </citation>
    <scope>NUCLEOTIDE SEQUENCE [LARGE SCALE GENOMIC DNA]</scope>
    <source>
        <strain evidence="9 10">ATCC 27758</strain>
    </source>
</reference>
<dbReference type="Gene3D" id="1.10.150.130">
    <property type="match status" value="1"/>
</dbReference>
<dbReference type="InterPro" id="IPR002104">
    <property type="entry name" value="Integrase_catalytic"/>
</dbReference>
<reference evidence="9 10" key="2">
    <citation type="submission" date="2009-03" db="EMBL/GenBank/DDBJ databases">
        <title>Draft genome sequence of Coprococcus comes (ATCC 27758).</title>
        <authorList>
            <person name="Sudarsanam P."/>
            <person name="Ley R."/>
            <person name="Guruge J."/>
            <person name="Turnbaugh P.J."/>
            <person name="Mahowald M."/>
            <person name="Liep D."/>
            <person name="Gordon J."/>
        </authorList>
    </citation>
    <scope>NUCLEOTIDE SEQUENCE [LARGE SCALE GENOMIC DNA]</scope>
    <source>
        <strain evidence="9 10">ATCC 27758</strain>
    </source>
</reference>
<dbReference type="InterPro" id="IPR010998">
    <property type="entry name" value="Integrase_recombinase_N"/>
</dbReference>
<dbReference type="GO" id="GO:0015074">
    <property type="term" value="P:DNA integration"/>
    <property type="evidence" value="ECO:0007669"/>
    <property type="project" value="UniProtKB-KW"/>
</dbReference>
<comment type="function">
    <text evidence="1">Site-specific tyrosine recombinase, which acts by catalyzing the cutting and rejoining of the recombining DNA molecules.</text>
</comment>
<accession>C0BF20</accession>
<sequence length="373" mass="43637">MAIDKRGRKLPKGIRQRGNTFEGRFMYKGVSYTVQASTITKTQKEMTDLKYKLEHGLYVKKEKITLMEWYETWLEEYKKNRVKIGTYTSYEKYYKSTINNRLGNKELSEIRGEHIQKLYNDMVKEGYAISSIKIVSAILNGCLQQAMKNGLIERNPVKLAELPRQTGTKKERTAMTKEQQDLFMKYAEESYLYHFFSVMLRTGMRKGEMQGLKYSDIDKKQNVIHVRRTLKYIEGKGYFEDTPKTRTSTRDIPLTAAITEHIEAQRKYWGFKVVRMDQYLFCNENGDPISRERIQGEIDRIIKRIKSDGYDFPRITSHVFRHTFATRAIEAGMPPQVLKTILGHSSLAMTMDLYSHVLPDTKADEMQKIANVF</sequence>
<dbReference type="InterPro" id="IPR013762">
    <property type="entry name" value="Integrase-like_cat_sf"/>
</dbReference>
<comment type="similarity">
    <text evidence="2">Belongs to the 'phage' integrase family.</text>
</comment>
<dbReference type="AlphaFoldDB" id="C0BF20"/>
<keyword evidence="3" id="KW-0229">DNA integration</keyword>
<dbReference type="GO" id="GO:0006310">
    <property type="term" value="P:DNA recombination"/>
    <property type="evidence" value="ECO:0007669"/>
    <property type="project" value="UniProtKB-KW"/>
</dbReference>
<dbReference type="CDD" id="cd01189">
    <property type="entry name" value="INT_ICEBs1_C_like"/>
    <property type="match status" value="1"/>
</dbReference>
<organism evidence="9 10">
    <name type="scientific">Coprococcus comes ATCC 27758</name>
    <dbReference type="NCBI Taxonomy" id="470146"/>
    <lineage>
        <taxon>Bacteria</taxon>
        <taxon>Bacillati</taxon>
        <taxon>Bacillota</taxon>
        <taxon>Clostridia</taxon>
        <taxon>Lachnospirales</taxon>
        <taxon>Lachnospiraceae</taxon>
        <taxon>Coprococcus</taxon>
    </lineage>
</organism>
<dbReference type="PANTHER" id="PTHR30349">
    <property type="entry name" value="PHAGE INTEGRASE-RELATED"/>
    <property type="match status" value="1"/>
</dbReference>
<dbReference type="Pfam" id="PF14659">
    <property type="entry name" value="Phage_int_SAM_3"/>
    <property type="match status" value="1"/>
</dbReference>
<dbReference type="Pfam" id="PF00589">
    <property type="entry name" value="Phage_integrase"/>
    <property type="match status" value="1"/>
</dbReference>
<dbReference type="SUPFAM" id="SSF56349">
    <property type="entry name" value="DNA breaking-rejoining enzymes"/>
    <property type="match status" value="1"/>
</dbReference>
<dbReference type="InterPro" id="IPR004107">
    <property type="entry name" value="Integrase_SAM-like_N"/>
</dbReference>
<gene>
    <name evidence="9" type="ORF">COPCOM_03782</name>
</gene>
<dbReference type="InterPro" id="IPR044068">
    <property type="entry name" value="CB"/>
</dbReference>
<dbReference type="InterPro" id="IPR050090">
    <property type="entry name" value="Tyrosine_recombinase_XerCD"/>
</dbReference>
<dbReference type="RefSeq" id="WP_008371070.1">
    <property type="nucleotide sequence ID" value="NZ_CP102277.1"/>
</dbReference>
<feature type="domain" description="Core-binding (CB)" evidence="8">
    <location>
        <begin position="64"/>
        <end position="147"/>
    </location>
</feature>
<feature type="domain" description="Tyr recombinase" evidence="7">
    <location>
        <begin position="170"/>
        <end position="367"/>
    </location>
</feature>
<dbReference type="PANTHER" id="PTHR30349:SF41">
    <property type="entry name" value="INTEGRASE_RECOMBINASE PROTEIN MJ0367-RELATED"/>
    <property type="match status" value="1"/>
</dbReference>
<dbReference type="EMBL" id="ABVR01000046">
    <property type="protein sequence ID" value="EEG87865.1"/>
    <property type="molecule type" value="Genomic_DNA"/>
</dbReference>
<evidence type="ECO:0000259" key="8">
    <source>
        <dbReference type="PROSITE" id="PS51900"/>
    </source>
</evidence>
<dbReference type="PROSITE" id="PS51900">
    <property type="entry name" value="CB"/>
    <property type="match status" value="1"/>
</dbReference>
<evidence type="ECO:0000256" key="4">
    <source>
        <dbReference type="ARBA" id="ARBA00023125"/>
    </source>
</evidence>
<evidence type="ECO:0000256" key="3">
    <source>
        <dbReference type="ARBA" id="ARBA00022908"/>
    </source>
</evidence>
<evidence type="ECO:0000313" key="10">
    <source>
        <dbReference type="Proteomes" id="UP000003793"/>
    </source>
</evidence>
<evidence type="ECO:0000256" key="6">
    <source>
        <dbReference type="PROSITE-ProRule" id="PRU01248"/>
    </source>
</evidence>
<evidence type="ECO:0000256" key="2">
    <source>
        <dbReference type="ARBA" id="ARBA00008857"/>
    </source>
</evidence>
<protein>
    <submittedName>
        <fullName evidence="9">Site-specific recombinase, phage integrase family</fullName>
    </submittedName>
</protein>
<evidence type="ECO:0000259" key="7">
    <source>
        <dbReference type="PROSITE" id="PS51898"/>
    </source>
</evidence>
<proteinExistence type="inferred from homology"/>
<dbReference type="Proteomes" id="UP000003793">
    <property type="component" value="Unassembled WGS sequence"/>
</dbReference>
<keyword evidence="5" id="KW-0233">DNA recombination</keyword>
<name>C0BF20_9FIRM</name>
<evidence type="ECO:0000256" key="1">
    <source>
        <dbReference type="ARBA" id="ARBA00003283"/>
    </source>
</evidence>